<sequence>MKTLTIMQVLPELHSGGVERGTLEIAQALVTAGHRSIVISAGGRLVRQLESEGSEHLALPVHRKSLRALWQVYKLRKVFIEIKPDIVHVRSRLPAWLCKLAIKTLPRHQRPKVVSTVHGLYSVNGYSKVMAQADAVVAVSKTVTAYIQENYPDCFGPHCELIYRGIDPASFPWGFQPSDSWLQTWNSQFPALAGKTLLCLPGRITRLKGHREFVQLIDRLQRAGRDVIGLIVGDPDPRRLGYFQEIKALVSSLELDSAIVFVGHRADIREIYAISNIIFSLSTKPESFGRTVLEPLAMGRPVIGYDHGGVGEILSALFPQGKVPRLDDAALFEKTQTLLSTPQTPNPENPFLLAAMKQQTLDLYQRLASAD</sequence>
<dbReference type="RefSeq" id="WP_183911371.1">
    <property type="nucleotide sequence ID" value="NZ_JACHXZ010000004.1"/>
</dbReference>
<proteinExistence type="predicted"/>
<dbReference type="GO" id="GO:0016757">
    <property type="term" value="F:glycosyltransferase activity"/>
    <property type="evidence" value="ECO:0007669"/>
    <property type="project" value="InterPro"/>
</dbReference>
<dbReference type="GO" id="GO:1901135">
    <property type="term" value="P:carbohydrate derivative metabolic process"/>
    <property type="evidence" value="ECO:0007669"/>
    <property type="project" value="UniProtKB-ARBA"/>
</dbReference>
<evidence type="ECO:0000259" key="1">
    <source>
        <dbReference type="Pfam" id="PF00534"/>
    </source>
</evidence>
<evidence type="ECO:0000313" key="4">
    <source>
        <dbReference type="Proteomes" id="UP000559987"/>
    </source>
</evidence>
<accession>A0A839UWQ2</accession>
<dbReference type="Pfam" id="PF13439">
    <property type="entry name" value="Glyco_transf_4"/>
    <property type="match status" value="1"/>
</dbReference>
<evidence type="ECO:0000313" key="3">
    <source>
        <dbReference type="EMBL" id="MBB3169888.1"/>
    </source>
</evidence>
<dbReference type="CDD" id="cd03819">
    <property type="entry name" value="GT4_WavL-like"/>
    <property type="match status" value="1"/>
</dbReference>
<dbReference type="Proteomes" id="UP000559987">
    <property type="component" value="Unassembled WGS sequence"/>
</dbReference>
<dbReference type="EMBL" id="JACHXZ010000004">
    <property type="protein sequence ID" value="MBB3169888.1"/>
    <property type="molecule type" value="Genomic_DNA"/>
</dbReference>
<feature type="domain" description="Glycosyl transferase family 1" evidence="1">
    <location>
        <begin position="193"/>
        <end position="342"/>
    </location>
</feature>
<reference evidence="3 4" key="1">
    <citation type="submission" date="2020-08" db="EMBL/GenBank/DDBJ databases">
        <title>Genomic Encyclopedia of Type Strains, Phase III (KMG-III): the genomes of soil and plant-associated and newly described type strains.</title>
        <authorList>
            <person name="Whitman W."/>
        </authorList>
    </citation>
    <scope>NUCLEOTIDE SEQUENCE [LARGE SCALE GENOMIC DNA]</scope>
    <source>
        <strain evidence="3 4">CECT 8571</strain>
    </source>
</reference>
<dbReference type="SUPFAM" id="SSF53756">
    <property type="entry name" value="UDP-Glycosyltransferase/glycogen phosphorylase"/>
    <property type="match status" value="1"/>
</dbReference>
<dbReference type="PANTHER" id="PTHR12526:SF638">
    <property type="entry name" value="SPORE COAT PROTEIN SA"/>
    <property type="match status" value="1"/>
</dbReference>
<gene>
    <name evidence="3" type="ORF">FHS30_003101</name>
</gene>
<dbReference type="Gene3D" id="3.40.50.2000">
    <property type="entry name" value="Glycogen Phosphorylase B"/>
    <property type="match status" value="2"/>
</dbReference>
<dbReference type="PANTHER" id="PTHR12526">
    <property type="entry name" value="GLYCOSYLTRANSFERASE"/>
    <property type="match status" value="1"/>
</dbReference>
<name>A0A839UWQ2_9GAMM</name>
<organism evidence="3 4">
    <name type="scientific">Simiduia aestuariiviva</name>
    <dbReference type="NCBI Taxonomy" id="1510459"/>
    <lineage>
        <taxon>Bacteria</taxon>
        <taxon>Pseudomonadati</taxon>
        <taxon>Pseudomonadota</taxon>
        <taxon>Gammaproteobacteria</taxon>
        <taxon>Cellvibrionales</taxon>
        <taxon>Cellvibrionaceae</taxon>
        <taxon>Simiduia</taxon>
    </lineage>
</organism>
<comment type="caution">
    <text evidence="3">The sequence shown here is derived from an EMBL/GenBank/DDBJ whole genome shotgun (WGS) entry which is preliminary data.</text>
</comment>
<keyword evidence="3" id="KW-0808">Transferase</keyword>
<keyword evidence="4" id="KW-1185">Reference proteome</keyword>
<dbReference type="AlphaFoldDB" id="A0A839UWQ2"/>
<dbReference type="InterPro" id="IPR001296">
    <property type="entry name" value="Glyco_trans_1"/>
</dbReference>
<dbReference type="InterPro" id="IPR028098">
    <property type="entry name" value="Glyco_trans_4-like_N"/>
</dbReference>
<protein>
    <submittedName>
        <fullName evidence="3">Glycosyltransferase involved in cell wall biosynthesis</fullName>
    </submittedName>
</protein>
<dbReference type="Pfam" id="PF00534">
    <property type="entry name" value="Glycos_transf_1"/>
    <property type="match status" value="1"/>
</dbReference>
<feature type="domain" description="Glycosyltransferase subfamily 4-like N-terminal" evidence="2">
    <location>
        <begin position="16"/>
        <end position="169"/>
    </location>
</feature>
<evidence type="ECO:0000259" key="2">
    <source>
        <dbReference type="Pfam" id="PF13439"/>
    </source>
</evidence>